<keyword evidence="3" id="KW-1185">Reference proteome</keyword>
<evidence type="ECO:0000313" key="3">
    <source>
        <dbReference type="Proteomes" id="UP000308671"/>
    </source>
</evidence>
<protein>
    <submittedName>
        <fullName evidence="2">Uncharacterized protein</fullName>
    </submittedName>
</protein>
<evidence type="ECO:0000256" key="1">
    <source>
        <dbReference type="SAM" id="MobiDB-lite"/>
    </source>
</evidence>
<feature type="compositionally biased region" description="Acidic residues" evidence="1">
    <location>
        <begin position="66"/>
        <end position="83"/>
    </location>
</feature>
<evidence type="ECO:0000313" key="2">
    <source>
        <dbReference type="EMBL" id="THV45434.1"/>
    </source>
</evidence>
<organism evidence="2 3">
    <name type="scientific">Botrytis galanthina</name>
    <dbReference type="NCBI Taxonomy" id="278940"/>
    <lineage>
        <taxon>Eukaryota</taxon>
        <taxon>Fungi</taxon>
        <taxon>Dikarya</taxon>
        <taxon>Ascomycota</taxon>
        <taxon>Pezizomycotina</taxon>
        <taxon>Leotiomycetes</taxon>
        <taxon>Helotiales</taxon>
        <taxon>Sclerotiniaceae</taxon>
        <taxon>Botrytis</taxon>
    </lineage>
</organism>
<gene>
    <name evidence="2" type="ORF">BGAL_0490g00090</name>
</gene>
<name>A0A4S8QXC5_9HELO</name>
<proteinExistence type="predicted"/>
<dbReference type="AlphaFoldDB" id="A0A4S8QXC5"/>
<feature type="compositionally biased region" description="Acidic residues" evidence="1">
    <location>
        <begin position="15"/>
        <end position="24"/>
    </location>
</feature>
<feature type="compositionally biased region" description="Gly residues" evidence="1">
    <location>
        <begin position="51"/>
        <end position="61"/>
    </location>
</feature>
<accession>A0A4S8QXC5</accession>
<feature type="region of interest" description="Disordered" evidence="1">
    <location>
        <begin position="1"/>
        <end position="85"/>
    </location>
</feature>
<sequence length="149" mass="15816">MFRGHRDIGQAQVTNEDDDEPEEVDPGRGGGARDTDFEEGEEGIETVFGDVGPGVEGGGEPADGDRDPEDDAPENDGDEDGVADDGAVVEGVQGLEGARKAREERGAAARVREGMQGCEEEVEGYAPVAEDCGWLAWRGFGVKEGITYW</sequence>
<dbReference type="EMBL" id="PQXL01000489">
    <property type="protein sequence ID" value="THV45434.1"/>
    <property type="molecule type" value="Genomic_DNA"/>
</dbReference>
<dbReference type="Proteomes" id="UP000308671">
    <property type="component" value="Unassembled WGS sequence"/>
</dbReference>
<reference evidence="2 3" key="1">
    <citation type="submission" date="2017-12" db="EMBL/GenBank/DDBJ databases">
        <title>Comparative genomics of Botrytis spp.</title>
        <authorList>
            <person name="Valero-Jimenez C.A."/>
            <person name="Tapia P."/>
            <person name="Veloso J."/>
            <person name="Silva-Moreno E."/>
            <person name="Staats M."/>
            <person name="Valdes J.H."/>
            <person name="Van Kan J.A.L."/>
        </authorList>
    </citation>
    <scope>NUCLEOTIDE SEQUENCE [LARGE SCALE GENOMIC DNA]</scope>
    <source>
        <strain evidence="2 3">MUCL435</strain>
    </source>
</reference>
<comment type="caution">
    <text evidence="2">The sequence shown here is derived from an EMBL/GenBank/DDBJ whole genome shotgun (WGS) entry which is preliminary data.</text>
</comment>